<keyword evidence="5" id="KW-0808">Transferase</keyword>
<dbReference type="EMBL" id="CAJNDS010002453">
    <property type="protein sequence ID" value="CAE7481780.1"/>
    <property type="molecule type" value="Genomic_DNA"/>
</dbReference>
<dbReference type="PANTHER" id="PTHR22884">
    <property type="entry name" value="SET DOMAIN PROTEINS"/>
    <property type="match status" value="1"/>
</dbReference>
<gene>
    <name evidence="9" type="primary">ASHH4</name>
    <name evidence="9" type="ORF">SNAT2548_LOCUS27048</name>
</gene>
<dbReference type="InterPro" id="IPR046341">
    <property type="entry name" value="SET_dom_sf"/>
</dbReference>
<accession>A0A812SF58</accession>
<dbReference type="Gene3D" id="2.170.270.10">
    <property type="entry name" value="SET domain"/>
    <property type="match status" value="1"/>
</dbReference>
<evidence type="ECO:0000256" key="3">
    <source>
        <dbReference type="ARBA" id="ARBA00022454"/>
    </source>
</evidence>
<dbReference type="GO" id="GO:0032259">
    <property type="term" value="P:methylation"/>
    <property type="evidence" value="ECO:0007669"/>
    <property type="project" value="UniProtKB-KW"/>
</dbReference>
<dbReference type="InterPro" id="IPR050777">
    <property type="entry name" value="SET2_Histone-Lys_MeTrsfase"/>
</dbReference>
<protein>
    <submittedName>
        <fullName evidence="9">ASHH4 protein</fullName>
    </submittedName>
</protein>
<dbReference type="OrthoDB" id="308383at2759"/>
<evidence type="ECO:0000256" key="2">
    <source>
        <dbReference type="ARBA" id="ARBA00004286"/>
    </source>
</evidence>
<organism evidence="9 10">
    <name type="scientific">Symbiodinium natans</name>
    <dbReference type="NCBI Taxonomy" id="878477"/>
    <lineage>
        <taxon>Eukaryota</taxon>
        <taxon>Sar</taxon>
        <taxon>Alveolata</taxon>
        <taxon>Dinophyceae</taxon>
        <taxon>Suessiales</taxon>
        <taxon>Symbiodiniaceae</taxon>
        <taxon>Symbiodinium</taxon>
    </lineage>
</organism>
<proteinExistence type="predicted"/>
<dbReference type="Proteomes" id="UP000604046">
    <property type="component" value="Unassembled WGS sequence"/>
</dbReference>
<dbReference type="InterPro" id="IPR001214">
    <property type="entry name" value="SET_dom"/>
</dbReference>
<keyword evidence="6" id="KW-0949">S-adenosyl-L-methionine</keyword>
<evidence type="ECO:0000256" key="6">
    <source>
        <dbReference type="ARBA" id="ARBA00022691"/>
    </source>
</evidence>
<reference evidence="9" key="1">
    <citation type="submission" date="2021-02" db="EMBL/GenBank/DDBJ databases">
        <authorList>
            <person name="Dougan E. K."/>
            <person name="Rhodes N."/>
            <person name="Thang M."/>
            <person name="Chan C."/>
        </authorList>
    </citation>
    <scope>NUCLEOTIDE SEQUENCE</scope>
</reference>
<name>A0A812SF58_9DINO</name>
<evidence type="ECO:0000313" key="9">
    <source>
        <dbReference type="EMBL" id="CAE7481780.1"/>
    </source>
</evidence>
<comment type="caution">
    <text evidence="9">The sequence shown here is derived from an EMBL/GenBank/DDBJ whole genome shotgun (WGS) entry which is preliminary data.</text>
</comment>
<feature type="domain" description="SET" evidence="8">
    <location>
        <begin position="65"/>
        <end position="199"/>
    </location>
</feature>
<comment type="subcellular location">
    <subcellularLocation>
        <location evidence="2">Chromosome</location>
    </subcellularLocation>
    <subcellularLocation>
        <location evidence="1">Nucleus</location>
    </subcellularLocation>
</comment>
<dbReference type="GO" id="GO:0008168">
    <property type="term" value="F:methyltransferase activity"/>
    <property type="evidence" value="ECO:0007669"/>
    <property type="project" value="UniProtKB-KW"/>
</dbReference>
<dbReference type="Pfam" id="PF00856">
    <property type="entry name" value="SET"/>
    <property type="match status" value="1"/>
</dbReference>
<sequence>MAQAIQQILNDPDELSEEGMSWSRQVGLAFIIPRAALQCVPLAANEPRDGLQRTATFVRLPDASPKLVVAPAGPCGFGVFATTRISSNERLGEYTGEIRSYDIWCEEIKALKIRRRNSDASSPFIREELYAAWAGSGLAEKGVVIDAYHKGNLMRFINCSCKPNCSFKSVSAPREPHGRLQVTTLRAIEAGEQLSVDYGWYHDPATLDDIRKEAVAAYTSDLPHLQALQLSDPEPGEGDSEAVQLVAEALKEARGRPGLRRRPHSFLAGLLDSEALARFLESGKRFSEATTYRAIPDPVWLLYEVLGAERVGIACRCGADPSLNSSGRCAGIIGRPLQVNFAGRDES</sequence>
<dbReference type="SUPFAM" id="SSF82199">
    <property type="entry name" value="SET domain"/>
    <property type="match status" value="1"/>
</dbReference>
<dbReference type="GO" id="GO:0005694">
    <property type="term" value="C:chromosome"/>
    <property type="evidence" value="ECO:0007669"/>
    <property type="project" value="UniProtKB-SubCell"/>
</dbReference>
<evidence type="ECO:0000256" key="7">
    <source>
        <dbReference type="ARBA" id="ARBA00023242"/>
    </source>
</evidence>
<keyword evidence="7" id="KW-0539">Nucleus</keyword>
<keyword evidence="4" id="KW-0489">Methyltransferase</keyword>
<evidence type="ECO:0000256" key="4">
    <source>
        <dbReference type="ARBA" id="ARBA00022603"/>
    </source>
</evidence>
<dbReference type="AlphaFoldDB" id="A0A812SF58"/>
<evidence type="ECO:0000256" key="1">
    <source>
        <dbReference type="ARBA" id="ARBA00004123"/>
    </source>
</evidence>
<dbReference type="PROSITE" id="PS50280">
    <property type="entry name" value="SET"/>
    <property type="match status" value="1"/>
</dbReference>
<keyword evidence="3" id="KW-0158">Chromosome</keyword>
<dbReference type="GO" id="GO:0005634">
    <property type="term" value="C:nucleus"/>
    <property type="evidence" value="ECO:0007669"/>
    <property type="project" value="UniProtKB-SubCell"/>
</dbReference>
<keyword evidence="10" id="KW-1185">Reference proteome</keyword>
<evidence type="ECO:0000313" key="10">
    <source>
        <dbReference type="Proteomes" id="UP000604046"/>
    </source>
</evidence>
<dbReference type="SMART" id="SM00317">
    <property type="entry name" value="SET"/>
    <property type="match status" value="1"/>
</dbReference>
<evidence type="ECO:0000259" key="8">
    <source>
        <dbReference type="PROSITE" id="PS50280"/>
    </source>
</evidence>
<evidence type="ECO:0000256" key="5">
    <source>
        <dbReference type="ARBA" id="ARBA00022679"/>
    </source>
</evidence>